<dbReference type="PANTHER" id="PTHR15020:SF50">
    <property type="entry name" value="UPF0659 PROTEIN YMR090W"/>
    <property type="match status" value="1"/>
</dbReference>
<dbReference type="OrthoDB" id="9803892at2"/>
<dbReference type="SUPFAM" id="SSF51735">
    <property type="entry name" value="NAD(P)-binding Rossmann-fold domains"/>
    <property type="match status" value="1"/>
</dbReference>
<reference evidence="2 3" key="1">
    <citation type="submission" date="2016-10" db="EMBL/GenBank/DDBJ databases">
        <authorList>
            <person name="de Groot N.N."/>
        </authorList>
    </citation>
    <scope>NUCLEOTIDE SEQUENCE [LARGE SCALE GENOMIC DNA]</scope>
    <source>
        <strain evidence="2 3">DSM 23842</strain>
    </source>
</reference>
<dbReference type="CDD" id="cd05243">
    <property type="entry name" value="SDR_a5"/>
    <property type="match status" value="1"/>
</dbReference>
<dbReference type="InterPro" id="IPR016040">
    <property type="entry name" value="NAD(P)-bd_dom"/>
</dbReference>
<dbReference type="AlphaFoldDB" id="A0A1H4CSK3"/>
<dbReference type="Gene3D" id="3.40.50.720">
    <property type="entry name" value="NAD(P)-binding Rossmann-like Domain"/>
    <property type="match status" value="1"/>
</dbReference>
<proteinExistence type="predicted"/>
<name>A0A1H4CSK3_BIZPA</name>
<dbReference type="InterPro" id="IPR036291">
    <property type="entry name" value="NAD(P)-bd_dom_sf"/>
</dbReference>
<evidence type="ECO:0000313" key="3">
    <source>
        <dbReference type="Proteomes" id="UP000198846"/>
    </source>
</evidence>
<gene>
    <name evidence="2" type="ORF">SAMN04487990_12134</name>
</gene>
<evidence type="ECO:0000313" key="2">
    <source>
        <dbReference type="EMBL" id="SEA63092.1"/>
    </source>
</evidence>
<accession>A0A1H4CSK3</accession>
<dbReference type="Proteomes" id="UP000198846">
    <property type="component" value="Unassembled WGS sequence"/>
</dbReference>
<keyword evidence="3" id="KW-1185">Reference proteome</keyword>
<dbReference type="EMBL" id="FNQK01000021">
    <property type="protein sequence ID" value="SEA63092.1"/>
    <property type="molecule type" value="Genomic_DNA"/>
</dbReference>
<dbReference type="STRING" id="283786.SAMN04487990_12134"/>
<dbReference type="PANTHER" id="PTHR15020">
    <property type="entry name" value="FLAVIN REDUCTASE-RELATED"/>
    <property type="match status" value="1"/>
</dbReference>
<organism evidence="2 3">
    <name type="scientific">Bizionia paragorgiae</name>
    <dbReference type="NCBI Taxonomy" id="283786"/>
    <lineage>
        <taxon>Bacteria</taxon>
        <taxon>Pseudomonadati</taxon>
        <taxon>Bacteroidota</taxon>
        <taxon>Flavobacteriia</taxon>
        <taxon>Flavobacteriales</taxon>
        <taxon>Flavobacteriaceae</taxon>
        <taxon>Bizionia</taxon>
    </lineage>
</organism>
<evidence type="ECO:0000259" key="1">
    <source>
        <dbReference type="Pfam" id="PF13460"/>
    </source>
</evidence>
<dbReference type="Pfam" id="PF13460">
    <property type="entry name" value="NAD_binding_10"/>
    <property type="match status" value="1"/>
</dbReference>
<feature type="domain" description="NAD(P)-binding" evidence="1">
    <location>
        <begin position="8"/>
        <end position="187"/>
    </location>
</feature>
<sequence>MENILVAGANGTTGKMIVDLLQESQDFKPVAMVRKEEQKAYFTAKNIETVLVDLEGDVSPSFDTNNPIDKVVFAAGSGGKKVQEVDQDGAIKLIDESKKQGVKKFIMLSSMGADTPEQVPELKDYLVAKQNADNHLKQSGLPYCIVRPGALTNDAGSETIALELKLNKQGEISRSDVAKTLVQTLNTAIANQVTFEIIKGQTPIEKAIIALS</sequence>
<protein>
    <submittedName>
        <fullName evidence="2">Uncharacterized conserved protein YbjT, contains NAD(P)-binding and DUF2867 domains</fullName>
    </submittedName>
</protein>
<dbReference type="RefSeq" id="WP_092136274.1">
    <property type="nucleotide sequence ID" value="NZ_FNQK01000021.1"/>
</dbReference>